<reference evidence="2" key="1">
    <citation type="submission" date="2020-05" db="EMBL/GenBank/DDBJ databases">
        <title>Mycena genomes resolve the evolution of fungal bioluminescence.</title>
        <authorList>
            <person name="Tsai I.J."/>
        </authorList>
    </citation>
    <scope>NUCLEOTIDE SEQUENCE</scope>
    <source>
        <strain evidence="2">CCC161011</strain>
    </source>
</reference>
<proteinExistence type="predicted"/>
<sequence length="382" mass="41720">MATTTTTTVTVLTKARDEARQHVATAMPDNQSKMKAGDALVKNLNNTEFKKQAYDSARFLARTIYNIRTGFMVVAGTLVSFDAKNFKDKDGNVLSLGREWSLLFKEFNTTLQFSLDQVTDAVVMMKSVTAALGDVTENDGIDLALKLNHFMKRLEVEEASALETKMKFQTLADNVILFNAKVDVALDKAAEAKIKTDLDSARTRLADLTKELEVCNQRLNVGAKEIISAVAVGASHAAMAVFTLDFFGMSGPWNSVAGGIAHEHAKKKAECEHNITLINQEINDLLARDSGLGTFRTTLAESTKVAASVASISSQILSIVDIWKTINLDLHSLDQALSAQLKDNPVITKCFLAKLSVAKEIYGHLILLLETYVEQTNAANSK</sequence>
<gene>
    <name evidence="2" type="ORF">MVEN_02334600</name>
</gene>
<comment type="caution">
    <text evidence="2">The sequence shown here is derived from an EMBL/GenBank/DDBJ whole genome shotgun (WGS) entry which is preliminary data.</text>
</comment>
<keyword evidence="1" id="KW-0175">Coiled coil</keyword>
<feature type="coiled-coil region" evidence="1">
    <location>
        <begin position="191"/>
        <end position="218"/>
    </location>
</feature>
<accession>A0A8H7CFQ0</accession>
<evidence type="ECO:0000313" key="2">
    <source>
        <dbReference type="EMBL" id="KAF7333778.1"/>
    </source>
</evidence>
<evidence type="ECO:0000313" key="3">
    <source>
        <dbReference type="Proteomes" id="UP000620124"/>
    </source>
</evidence>
<dbReference type="OrthoDB" id="2739860at2759"/>
<dbReference type="EMBL" id="JACAZI010000028">
    <property type="protein sequence ID" value="KAF7333778.1"/>
    <property type="molecule type" value="Genomic_DNA"/>
</dbReference>
<name>A0A8H7CFQ0_9AGAR</name>
<keyword evidence="3" id="KW-1185">Reference proteome</keyword>
<dbReference type="Gene3D" id="1.20.1170.10">
    <property type="match status" value="1"/>
</dbReference>
<dbReference type="Proteomes" id="UP000620124">
    <property type="component" value="Unassembled WGS sequence"/>
</dbReference>
<evidence type="ECO:0000256" key="1">
    <source>
        <dbReference type="SAM" id="Coils"/>
    </source>
</evidence>
<dbReference type="AlphaFoldDB" id="A0A8H7CFQ0"/>
<organism evidence="2 3">
    <name type="scientific">Mycena venus</name>
    <dbReference type="NCBI Taxonomy" id="2733690"/>
    <lineage>
        <taxon>Eukaryota</taxon>
        <taxon>Fungi</taxon>
        <taxon>Dikarya</taxon>
        <taxon>Basidiomycota</taxon>
        <taxon>Agaricomycotina</taxon>
        <taxon>Agaricomycetes</taxon>
        <taxon>Agaricomycetidae</taxon>
        <taxon>Agaricales</taxon>
        <taxon>Marasmiineae</taxon>
        <taxon>Mycenaceae</taxon>
        <taxon>Mycena</taxon>
    </lineage>
</organism>
<protein>
    <submittedName>
        <fullName evidence="2">Uncharacterized protein</fullName>
    </submittedName>
</protein>